<reference evidence="5 6" key="1">
    <citation type="submission" date="2019-04" db="EMBL/GenBank/DDBJ databases">
        <title>Flavobacterium sp. GS03.</title>
        <authorList>
            <person name="Kim H."/>
        </authorList>
    </citation>
    <scope>NUCLEOTIDE SEQUENCE [LARGE SCALE GENOMIC DNA]</scope>
    <source>
        <strain evidence="5 6">GS03</strain>
    </source>
</reference>
<dbReference type="Pfam" id="PF14559">
    <property type="entry name" value="TPR_19"/>
    <property type="match status" value="1"/>
</dbReference>
<dbReference type="PROSITE" id="PS50293">
    <property type="entry name" value="TPR_REGION"/>
    <property type="match status" value="1"/>
</dbReference>
<keyword evidence="5" id="KW-0378">Hydrolase</keyword>
<keyword evidence="1" id="KW-0677">Repeat</keyword>
<evidence type="ECO:0000256" key="3">
    <source>
        <dbReference type="PROSITE-ProRule" id="PRU00339"/>
    </source>
</evidence>
<dbReference type="Pfam" id="PF13181">
    <property type="entry name" value="TPR_8"/>
    <property type="match status" value="1"/>
</dbReference>
<dbReference type="PROSITE" id="PS50005">
    <property type="entry name" value="TPR"/>
    <property type="match status" value="1"/>
</dbReference>
<feature type="chain" id="PRO_5020226754" evidence="4">
    <location>
        <begin position="24"/>
        <end position="451"/>
    </location>
</feature>
<name>A0A4P7PQN8_9FLAO</name>
<proteinExistence type="predicted"/>
<dbReference type="Proteomes" id="UP000296862">
    <property type="component" value="Chromosome"/>
</dbReference>
<dbReference type="SMART" id="SM00028">
    <property type="entry name" value="TPR"/>
    <property type="match status" value="4"/>
</dbReference>
<evidence type="ECO:0000256" key="4">
    <source>
        <dbReference type="SAM" id="SignalP"/>
    </source>
</evidence>
<dbReference type="RefSeq" id="WP_136151132.1">
    <property type="nucleotide sequence ID" value="NZ_CP038810.1"/>
</dbReference>
<evidence type="ECO:0000256" key="1">
    <source>
        <dbReference type="ARBA" id="ARBA00022737"/>
    </source>
</evidence>
<dbReference type="OrthoDB" id="1465784at2"/>
<dbReference type="PANTHER" id="PTHR44943:SF8">
    <property type="entry name" value="TPR REPEAT-CONTAINING PROTEIN MJ0263"/>
    <property type="match status" value="1"/>
</dbReference>
<feature type="repeat" description="TPR" evidence="3">
    <location>
        <begin position="72"/>
        <end position="105"/>
    </location>
</feature>
<gene>
    <name evidence="5" type="primary">bepA_1</name>
    <name evidence="5" type="ORF">GS03_00647</name>
</gene>
<dbReference type="EMBL" id="CP038810">
    <property type="protein sequence ID" value="QBZ97161.1"/>
    <property type="molecule type" value="Genomic_DNA"/>
</dbReference>
<dbReference type="KEGG" id="fsn:GS03_00647"/>
<evidence type="ECO:0000313" key="6">
    <source>
        <dbReference type="Proteomes" id="UP000296862"/>
    </source>
</evidence>
<keyword evidence="4" id="KW-0732">Signal</keyword>
<keyword evidence="5" id="KW-0645">Protease</keyword>
<organism evidence="5 6">
    <name type="scientific">Flavobacterium sangjuense</name>
    <dbReference type="NCBI Taxonomy" id="2518177"/>
    <lineage>
        <taxon>Bacteria</taxon>
        <taxon>Pseudomonadati</taxon>
        <taxon>Bacteroidota</taxon>
        <taxon>Flavobacteriia</taxon>
        <taxon>Flavobacteriales</taxon>
        <taxon>Flavobacteriaceae</taxon>
        <taxon>Flavobacterium</taxon>
    </lineage>
</organism>
<dbReference type="AlphaFoldDB" id="A0A4P7PQN8"/>
<keyword evidence="2 3" id="KW-0802">TPR repeat</keyword>
<dbReference type="GO" id="GO:0006508">
    <property type="term" value="P:proteolysis"/>
    <property type="evidence" value="ECO:0007669"/>
    <property type="project" value="UniProtKB-KW"/>
</dbReference>
<accession>A0A4P7PQN8</accession>
<sequence length="451" mass="52585">MKNLKIYCLLFFGMLCAPNITLAQDEPQNDVVTIDDGFQDLFYEAIQQRSIENYDKAIAALEKGKVIQPENAVIYFELGKNYLAQKKYNEAYENFEKVSKMDPKNRWAWVGMYDVCYAVRDYNKAIPIVEKLVTFKEDYKEDLTSLYMNTNQFDKALELINELNEKFGKSDKRELYKADIMKDAKYQSAEKFHLLEQIKKFPKEESNYISLIYMYSQSNQEEKALEIAQKLEKEIPTSDWAQVSLFKFHLNNNDGDNAVKAMNIVFPSKKIDSKIKHRMLNEFMIFAKNNPKYEPDLDKAISYFDNDKEVRVAKEIGKFYYSKSNFGKAIKYLNMHLISDQDDVETQLLLLQAYTENQQFNDLAKKADDLTQLFPTQPQFYYYAGLANNQLKNFKKAATILDSGLDFVIDDATLEINFNIQLGEAYSGLGDTNKKEKYFAKADELIKKQKK</sequence>
<evidence type="ECO:0000256" key="2">
    <source>
        <dbReference type="ARBA" id="ARBA00022803"/>
    </source>
</evidence>
<dbReference type="SUPFAM" id="SSF48452">
    <property type="entry name" value="TPR-like"/>
    <property type="match status" value="2"/>
</dbReference>
<dbReference type="InterPro" id="IPR051685">
    <property type="entry name" value="Ycf3/AcsC/BcsC/TPR_MFPF"/>
</dbReference>
<dbReference type="EC" id="3.4.-.-" evidence="5"/>
<dbReference type="InterPro" id="IPR011990">
    <property type="entry name" value="TPR-like_helical_dom_sf"/>
</dbReference>
<evidence type="ECO:0000313" key="5">
    <source>
        <dbReference type="EMBL" id="QBZ97161.1"/>
    </source>
</evidence>
<protein>
    <submittedName>
        <fullName evidence="5">Beta-barrel assembly-enhancing protease</fullName>
        <ecNumber evidence="5">3.4.-.-</ecNumber>
    </submittedName>
</protein>
<dbReference type="GO" id="GO:0008233">
    <property type="term" value="F:peptidase activity"/>
    <property type="evidence" value="ECO:0007669"/>
    <property type="project" value="UniProtKB-KW"/>
</dbReference>
<feature type="signal peptide" evidence="4">
    <location>
        <begin position="1"/>
        <end position="23"/>
    </location>
</feature>
<dbReference type="Gene3D" id="1.25.40.10">
    <property type="entry name" value="Tetratricopeptide repeat domain"/>
    <property type="match status" value="2"/>
</dbReference>
<dbReference type="PANTHER" id="PTHR44943">
    <property type="entry name" value="CELLULOSE SYNTHASE OPERON PROTEIN C"/>
    <property type="match status" value="1"/>
</dbReference>
<dbReference type="InterPro" id="IPR019734">
    <property type="entry name" value="TPR_rpt"/>
</dbReference>
<keyword evidence="6" id="KW-1185">Reference proteome</keyword>